<keyword evidence="2" id="KW-0812">Transmembrane</keyword>
<evidence type="ECO:0000313" key="4">
    <source>
        <dbReference type="Proteomes" id="UP001500618"/>
    </source>
</evidence>
<keyword evidence="2" id="KW-0472">Membrane</keyword>
<feature type="region of interest" description="Disordered" evidence="1">
    <location>
        <begin position="95"/>
        <end position="132"/>
    </location>
</feature>
<feature type="compositionally biased region" description="Pro residues" evidence="1">
    <location>
        <begin position="107"/>
        <end position="117"/>
    </location>
</feature>
<gene>
    <name evidence="3" type="ORF">GCM10009765_50760</name>
</gene>
<proteinExistence type="predicted"/>
<evidence type="ECO:0000256" key="1">
    <source>
        <dbReference type="SAM" id="MobiDB-lite"/>
    </source>
</evidence>
<reference evidence="3 4" key="1">
    <citation type="journal article" date="2019" name="Int. J. Syst. Evol. Microbiol.">
        <title>The Global Catalogue of Microorganisms (GCM) 10K type strain sequencing project: providing services to taxonomists for standard genome sequencing and annotation.</title>
        <authorList>
            <consortium name="The Broad Institute Genomics Platform"/>
            <consortium name="The Broad Institute Genome Sequencing Center for Infectious Disease"/>
            <person name="Wu L."/>
            <person name="Ma J."/>
        </authorList>
    </citation>
    <scope>NUCLEOTIDE SEQUENCE [LARGE SCALE GENOMIC DNA]</scope>
    <source>
        <strain evidence="3 4">JCM 14718</strain>
    </source>
</reference>
<dbReference type="EMBL" id="BAAANY010000020">
    <property type="protein sequence ID" value="GAA1695392.1"/>
    <property type="molecule type" value="Genomic_DNA"/>
</dbReference>
<evidence type="ECO:0008006" key="5">
    <source>
        <dbReference type="Google" id="ProtNLM"/>
    </source>
</evidence>
<sequence>MLSSVIARGPWGPGGGGRGFGPLSLLGPAIALTLLILIAAFVVLAFFAARRRGSWGRAQMMARAGMGRPSSAETILAERFARGEIDEQQYVHRRSVLRGETAAAPPAAAPPPPPAPEPTNLDKTERIPPAES</sequence>
<dbReference type="Proteomes" id="UP001500618">
    <property type="component" value="Unassembled WGS sequence"/>
</dbReference>
<accession>A0ABN2HXY1</accession>
<organism evidence="3 4">
    <name type="scientific">Fodinicola feengrottensis</name>
    <dbReference type="NCBI Taxonomy" id="435914"/>
    <lineage>
        <taxon>Bacteria</taxon>
        <taxon>Bacillati</taxon>
        <taxon>Actinomycetota</taxon>
        <taxon>Actinomycetes</taxon>
        <taxon>Mycobacteriales</taxon>
        <taxon>Fodinicola</taxon>
    </lineage>
</organism>
<keyword evidence="2" id="KW-1133">Transmembrane helix</keyword>
<evidence type="ECO:0000313" key="3">
    <source>
        <dbReference type="EMBL" id="GAA1695392.1"/>
    </source>
</evidence>
<name>A0ABN2HXY1_9ACTN</name>
<dbReference type="RefSeq" id="WP_344312985.1">
    <property type="nucleotide sequence ID" value="NZ_BAAANY010000020.1"/>
</dbReference>
<evidence type="ECO:0000256" key="2">
    <source>
        <dbReference type="SAM" id="Phobius"/>
    </source>
</evidence>
<comment type="caution">
    <text evidence="3">The sequence shown here is derived from an EMBL/GenBank/DDBJ whole genome shotgun (WGS) entry which is preliminary data.</text>
</comment>
<feature type="compositionally biased region" description="Basic and acidic residues" evidence="1">
    <location>
        <begin position="120"/>
        <end position="132"/>
    </location>
</feature>
<feature type="transmembrane region" description="Helical" evidence="2">
    <location>
        <begin position="25"/>
        <end position="49"/>
    </location>
</feature>
<keyword evidence="4" id="KW-1185">Reference proteome</keyword>
<protein>
    <recommendedName>
        <fullName evidence="5">SHOCT domain-containing protein</fullName>
    </recommendedName>
</protein>